<dbReference type="SUPFAM" id="SSF53474">
    <property type="entry name" value="alpha/beta-Hydrolases"/>
    <property type="match status" value="1"/>
</dbReference>
<gene>
    <name evidence="5" type="ORF">Q763_02505</name>
</gene>
<dbReference type="GO" id="GO:0052689">
    <property type="term" value="F:carboxylic ester hydrolase activity"/>
    <property type="evidence" value="ECO:0007669"/>
    <property type="project" value="TreeGrafter"/>
</dbReference>
<keyword evidence="2 3" id="KW-0378">Hydrolase</keyword>
<protein>
    <recommendedName>
        <fullName evidence="3">Carboxylic ester hydrolase</fullName>
        <ecNumber evidence="3">3.1.1.-</ecNumber>
    </recommendedName>
</protein>
<evidence type="ECO:0000256" key="3">
    <source>
        <dbReference type="RuleBase" id="RU361235"/>
    </source>
</evidence>
<dbReference type="PROSITE" id="PS00122">
    <property type="entry name" value="CARBOXYLESTERASE_B_1"/>
    <property type="match status" value="1"/>
</dbReference>
<dbReference type="Proteomes" id="UP000030129">
    <property type="component" value="Unassembled WGS sequence"/>
</dbReference>
<dbReference type="EMBL" id="JRLV01000003">
    <property type="protein sequence ID" value="KGO83457.1"/>
    <property type="molecule type" value="Genomic_DNA"/>
</dbReference>
<dbReference type="InterPro" id="IPR029058">
    <property type="entry name" value="AB_hydrolase_fold"/>
</dbReference>
<dbReference type="STRING" id="1406840.Q763_02505"/>
<dbReference type="PROSITE" id="PS00941">
    <property type="entry name" value="CARBOXYLESTERASE_B_2"/>
    <property type="match status" value="1"/>
</dbReference>
<dbReference type="InterPro" id="IPR002018">
    <property type="entry name" value="CarbesteraseB"/>
</dbReference>
<dbReference type="EC" id="3.1.1.-" evidence="3"/>
<dbReference type="Pfam" id="PF00135">
    <property type="entry name" value="COesterase"/>
    <property type="match status" value="1"/>
</dbReference>
<dbReference type="PANTHER" id="PTHR43918:SF4">
    <property type="entry name" value="CARBOXYLIC ESTER HYDROLASE"/>
    <property type="match status" value="1"/>
</dbReference>
<dbReference type="InterPro" id="IPR019826">
    <property type="entry name" value="Carboxylesterase_B_AS"/>
</dbReference>
<dbReference type="InterPro" id="IPR019819">
    <property type="entry name" value="Carboxylesterase_B_CS"/>
</dbReference>
<feature type="domain" description="Carboxylesterase type B" evidence="4">
    <location>
        <begin position="25"/>
        <end position="527"/>
    </location>
</feature>
<dbReference type="Gene3D" id="3.40.50.1820">
    <property type="entry name" value="alpha/beta hydrolase"/>
    <property type="match status" value="1"/>
</dbReference>
<dbReference type="RefSeq" id="WP_035130859.1">
    <property type="nucleotide sequence ID" value="NZ_JRLV01000003.1"/>
</dbReference>
<evidence type="ECO:0000256" key="1">
    <source>
        <dbReference type="ARBA" id="ARBA00005964"/>
    </source>
</evidence>
<proteinExistence type="inferred from homology"/>
<comment type="similarity">
    <text evidence="1 3">Belongs to the type-B carboxylesterase/lipase family.</text>
</comment>
<evidence type="ECO:0000313" key="5">
    <source>
        <dbReference type="EMBL" id="KGO83457.1"/>
    </source>
</evidence>
<dbReference type="AlphaFoldDB" id="A0A0A2LSZ6"/>
<dbReference type="InterPro" id="IPR050654">
    <property type="entry name" value="AChE-related_enzymes"/>
</dbReference>
<sequence length="544" mass="59451">MKKYFLLLFGSVIFTSCTQEKKLNDLQVQVEQGILEGVALPSGIHSFKGIPFAQPPVGELRWKAPQPPQKWEGVLKADAFKDNAMQKDVFGDMKFRSSGMSEDCLYLNVWAPADAKDKKLPVLVYFYGGGFVAGDGSEGRYDGETLAREGIVTVTLNYRLGIFGFFSHPELTNESPNNASGNYGLLDQNAALVWVKNNIAAFGGDPSKITIAGESAGSISVSAQMASPLSRDLISGAIGESGAMINPTLDAVPLNEAEQNGLDFAKRVNAQTLVDLRKMPADSLLEEASKWGAFNTRATVDGYFLPELPSATFAAGDQAKVPLLVGWTSAEIPYMAFMQGQYPNAENYAARVKQMFGDKAEEVLKLYPGTTQEEVIQSATALASDNFIVFSTWKWAELHKNTTGQPTYVYKFAQQRPPLKSELGSVKEGLAGGIIEEDGEKKENQMPAALPGASHASDIEYLLGNLNNNELYNWTEEDRKVSQTGVKYLANFIKTGNPNGETLPQWPVSKASETMNVLTIGAETSATPEQHRDRYLFLNSYYGF</sequence>
<accession>A0A0A2LSZ6</accession>
<evidence type="ECO:0000259" key="4">
    <source>
        <dbReference type="Pfam" id="PF00135"/>
    </source>
</evidence>
<reference evidence="5 6" key="1">
    <citation type="submission" date="2013-09" db="EMBL/GenBank/DDBJ databases">
        <authorList>
            <person name="Zeng Z."/>
            <person name="Chen C."/>
        </authorList>
    </citation>
    <scope>NUCLEOTIDE SEQUENCE [LARGE SCALE GENOMIC DNA]</scope>
    <source>
        <strain evidence="5 6">F44-8</strain>
    </source>
</reference>
<dbReference type="ESTHER" id="9flao-a0a0a2lsz6">
    <property type="family name" value="Carb_B_Bacteria"/>
</dbReference>
<keyword evidence="6" id="KW-1185">Reference proteome</keyword>
<evidence type="ECO:0000313" key="6">
    <source>
        <dbReference type="Proteomes" id="UP000030129"/>
    </source>
</evidence>
<comment type="caution">
    <text evidence="5">The sequence shown here is derived from an EMBL/GenBank/DDBJ whole genome shotgun (WGS) entry which is preliminary data.</text>
</comment>
<dbReference type="eggNOG" id="COG2272">
    <property type="taxonomic scope" value="Bacteria"/>
</dbReference>
<organism evidence="5 6">
    <name type="scientific">Flavobacterium beibuense F44-8</name>
    <dbReference type="NCBI Taxonomy" id="1406840"/>
    <lineage>
        <taxon>Bacteria</taxon>
        <taxon>Pseudomonadati</taxon>
        <taxon>Bacteroidota</taxon>
        <taxon>Flavobacteriia</taxon>
        <taxon>Flavobacteriales</taxon>
        <taxon>Flavobacteriaceae</taxon>
        <taxon>Flavobacterium</taxon>
    </lineage>
</organism>
<name>A0A0A2LSZ6_9FLAO</name>
<dbReference type="PANTHER" id="PTHR43918">
    <property type="entry name" value="ACETYLCHOLINESTERASE"/>
    <property type="match status" value="1"/>
</dbReference>
<dbReference type="PROSITE" id="PS51257">
    <property type="entry name" value="PROKAR_LIPOPROTEIN"/>
    <property type="match status" value="1"/>
</dbReference>
<evidence type="ECO:0000256" key="2">
    <source>
        <dbReference type="ARBA" id="ARBA00022801"/>
    </source>
</evidence>